<dbReference type="AlphaFoldDB" id="A0A0R3RUY7"/>
<sequence>MRRYRRRHRFMIQAVRAKESDKDRRKIWNDSRVENLDSVQCIRLFTLKASRQRSGELRSEEASSNSETGESETASPQEEVMNDEEKSIKINELNKQINNKLGFFTFLQNEKMEFNELDIIGMETMATFA</sequence>
<proteinExistence type="predicted"/>
<accession>A0A0R3RUY7</accession>
<protein>
    <submittedName>
        <fullName evidence="3">Uncharacterized protein</fullName>
    </submittedName>
</protein>
<reference evidence="3" key="1">
    <citation type="submission" date="2017-02" db="UniProtKB">
        <authorList>
            <consortium name="WormBaseParasite"/>
        </authorList>
    </citation>
    <scope>IDENTIFICATION</scope>
</reference>
<dbReference type="Proteomes" id="UP000050640">
    <property type="component" value="Unplaced"/>
</dbReference>
<feature type="region of interest" description="Disordered" evidence="1">
    <location>
        <begin position="51"/>
        <end position="87"/>
    </location>
</feature>
<dbReference type="STRING" id="1147741.A0A0R3RUY7"/>
<evidence type="ECO:0000313" key="3">
    <source>
        <dbReference type="WBParaSite" id="EEL_0000586701-mRNA-1"/>
    </source>
</evidence>
<dbReference type="WBParaSite" id="EEL_0000586701-mRNA-1">
    <property type="protein sequence ID" value="EEL_0000586701-mRNA-1"/>
    <property type="gene ID" value="EEL_0000586701"/>
</dbReference>
<evidence type="ECO:0000256" key="1">
    <source>
        <dbReference type="SAM" id="MobiDB-lite"/>
    </source>
</evidence>
<feature type="compositionally biased region" description="Polar residues" evidence="1">
    <location>
        <begin position="62"/>
        <end position="76"/>
    </location>
</feature>
<name>A0A0R3RUY7_9BILA</name>
<evidence type="ECO:0000313" key="2">
    <source>
        <dbReference type="Proteomes" id="UP000050640"/>
    </source>
</evidence>
<organism evidence="2 3">
    <name type="scientific">Elaeophora elaphi</name>
    <dbReference type="NCBI Taxonomy" id="1147741"/>
    <lineage>
        <taxon>Eukaryota</taxon>
        <taxon>Metazoa</taxon>
        <taxon>Ecdysozoa</taxon>
        <taxon>Nematoda</taxon>
        <taxon>Chromadorea</taxon>
        <taxon>Rhabditida</taxon>
        <taxon>Spirurina</taxon>
        <taxon>Spiruromorpha</taxon>
        <taxon>Filarioidea</taxon>
        <taxon>Onchocercidae</taxon>
        <taxon>Elaeophora</taxon>
    </lineage>
</organism>
<keyword evidence="2" id="KW-1185">Reference proteome</keyword>